<dbReference type="Gene3D" id="3.30.870.10">
    <property type="entry name" value="Endonuclease Chain A"/>
    <property type="match status" value="2"/>
</dbReference>
<dbReference type="PANTHER" id="PTHR12586">
    <property type="entry name" value="CDP-DIACYLGLYCEROL--SERINE O-PHOSPHATIDYLTRANSFERASE"/>
    <property type="match status" value="1"/>
</dbReference>
<evidence type="ECO:0000256" key="4">
    <source>
        <dbReference type="ARBA" id="ARBA00022516"/>
    </source>
</evidence>
<comment type="similarity">
    <text evidence="3 11">Belongs to the CDP-alcohol phosphatidyltransferase class-II family.</text>
</comment>
<evidence type="ECO:0000256" key="3">
    <source>
        <dbReference type="ARBA" id="ARBA00010682"/>
    </source>
</evidence>
<keyword evidence="9 11" id="KW-1208">Phospholipid metabolism</keyword>
<dbReference type="PANTHER" id="PTHR12586:SF1">
    <property type="entry name" value="CDP-DIACYLGLYCEROL--GLYCEROL-3-PHOSPHATE 3-PHOSPHATIDYLTRANSFERASE, MITOCHONDRIAL"/>
    <property type="match status" value="1"/>
</dbReference>
<dbReference type="EC" id="2.7.8.5" evidence="11"/>
<keyword evidence="11" id="KW-0547">Nucleotide-binding</keyword>
<reference evidence="14 15" key="1">
    <citation type="submission" date="2018-10" db="EMBL/GenBank/DDBJ databases">
        <authorList>
            <consortium name="Pathogen Informatics"/>
        </authorList>
    </citation>
    <scope>NUCLEOTIDE SEQUENCE [LARGE SCALE GENOMIC DNA]</scope>
</reference>
<keyword evidence="5 11" id="KW-0808">Transferase</keyword>
<evidence type="ECO:0000256" key="6">
    <source>
        <dbReference type="ARBA" id="ARBA00022737"/>
    </source>
</evidence>
<evidence type="ECO:0000313" key="14">
    <source>
        <dbReference type="EMBL" id="VDD74327.1"/>
    </source>
</evidence>
<evidence type="ECO:0000256" key="10">
    <source>
        <dbReference type="ARBA" id="ARBA00048586"/>
    </source>
</evidence>
<keyword evidence="8 11" id="KW-0594">Phospholipid biosynthesis</keyword>
<dbReference type="SUPFAM" id="SSF57850">
    <property type="entry name" value="RING/U-box"/>
    <property type="match status" value="2"/>
</dbReference>
<evidence type="ECO:0000256" key="1">
    <source>
        <dbReference type="ARBA" id="ARBA00003537"/>
    </source>
</evidence>
<evidence type="ECO:0000256" key="2">
    <source>
        <dbReference type="ARBA" id="ARBA00005042"/>
    </source>
</evidence>
<evidence type="ECO:0000313" key="15">
    <source>
        <dbReference type="Proteomes" id="UP000267029"/>
    </source>
</evidence>
<dbReference type="OrthoDB" id="116827at2759"/>
<evidence type="ECO:0000256" key="8">
    <source>
        <dbReference type="ARBA" id="ARBA00023209"/>
    </source>
</evidence>
<dbReference type="Pfam" id="PF13091">
    <property type="entry name" value="PLDc_2"/>
    <property type="match status" value="1"/>
</dbReference>
<proteinExistence type="inferred from homology"/>
<dbReference type="Proteomes" id="UP000267029">
    <property type="component" value="Unassembled WGS sequence"/>
</dbReference>
<feature type="domain" description="PLD phosphodiesterase" evidence="13">
    <location>
        <begin position="673"/>
        <end position="703"/>
    </location>
</feature>
<keyword evidence="6" id="KW-0677">Repeat</keyword>
<evidence type="ECO:0000256" key="11">
    <source>
        <dbReference type="RuleBase" id="RU365024"/>
    </source>
</evidence>
<comment type="subcellular location">
    <subcellularLocation>
        <location evidence="11">Mitochondrion</location>
    </subcellularLocation>
</comment>
<keyword evidence="15" id="KW-1185">Reference proteome</keyword>
<dbReference type="SUPFAM" id="SSF56024">
    <property type="entry name" value="Phospholipase D/nuclease"/>
    <property type="match status" value="2"/>
</dbReference>
<keyword evidence="12" id="KW-0175">Coiled coil</keyword>
<evidence type="ECO:0000259" key="13">
    <source>
        <dbReference type="PROSITE" id="PS50035"/>
    </source>
</evidence>
<feature type="coiled-coil region" evidence="12">
    <location>
        <begin position="90"/>
        <end position="117"/>
    </location>
</feature>
<dbReference type="InterPro" id="IPR031790">
    <property type="entry name" value="Znf-NOSIP"/>
</dbReference>
<dbReference type="InterPro" id="IPR001736">
    <property type="entry name" value="PLipase_D/transphosphatidylase"/>
</dbReference>
<comment type="pathway">
    <text evidence="2 11">Phospholipid metabolism; phosphatidylglycerol biosynthesis; phosphatidylglycerol from CDP-diacylglycerol: step 1/2.</text>
</comment>
<dbReference type="GO" id="GO:0032049">
    <property type="term" value="P:cardiolipin biosynthetic process"/>
    <property type="evidence" value="ECO:0007669"/>
    <property type="project" value="InterPro"/>
</dbReference>
<protein>
    <recommendedName>
        <fullName evidence="11">CDP-diacylglycerol--glycerol-3-phosphate 3-phosphatidyltransferase</fullName>
        <ecNumber evidence="11">2.7.8.5</ecNumber>
    </recommendedName>
</protein>
<gene>
    <name evidence="14" type="ORF">MCOS_LOCUS330</name>
</gene>
<dbReference type="GO" id="GO:0005524">
    <property type="term" value="F:ATP binding"/>
    <property type="evidence" value="ECO:0007669"/>
    <property type="project" value="UniProtKB-KW"/>
</dbReference>
<dbReference type="InterPro" id="IPR016270">
    <property type="entry name" value="PGS1"/>
</dbReference>
<accession>A0A158QS55</accession>
<dbReference type="Gene3D" id="3.30.40.10">
    <property type="entry name" value="Zinc/RING finger domain, C3HC4 (zinc finger)"/>
    <property type="match status" value="2"/>
</dbReference>
<evidence type="ECO:0000256" key="12">
    <source>
        <dbReference type="SAM" id="Coils"/>
    </source>
</evidence>
<dbReference type="PROSITE" id="PS50035">
    <property type="entry name" value="PLD"/>
    <property type="match status" value="2"/>
</dbReference>
<dbReference type="CDD" id="cd09137">
    <property type="entry name" value="PLDc_PGS1_euk_2"/>
    <property type="match status" value="1"/>
</dbReference>
<name>A0A158QS55_MESCO</name>
<dbReference type="InterPro" id="IPR025202">
    <property type="entry name" value="PLD-like_dom"/>
</dbReference>
<dbReference type="GO" id="GO:0005739">
    <property type="term" value="C:mitochondrion"/>
    <property type="evidence" value="ECO:0007669"/>
    <property type="project" value="UniProtKB-SubCell"/>
</dbReference>
<dbReference type="InterPro" id="IPR013083">
    <property type="entry name" value="Znf_RING/FYVE/PHD"/>
</dbReference>
<evidence type="ECO:0000256" key="5">
    <source>
        <dbReference type="ARBA" id="ARBA00022679"/>
    </source>
</evidence>
<dbReference type="SMART" id="SM00155">
    <property type="entry name" value="PLDc"/>
    <property type="match status" value="2"/>
</dbReference>
<feature type="domain" description="PLD phosphodiesterase" evidence="13">
    <location>
        <begin position="438"/>
        <end position="464"/>
    </location>
</feature>
<dbReference type="UniPathway" id="UPA00084">
    <property type="reaction ID" value="UER00503"/>
</dbReference>
<keyword evidence="11" id="KW-0067">ATP-binding</keyword>
<dbReference type="EMBL" id="UXSR01000026">
    <property type="protein sequence ID" value="VDD74327.1"/>
    <property type="molecule type" value="Genomic_DNA"/>
</dbReference>
<sequence length="769" mass="86172">MTRHSKNCTANTVYTYHERQKDAKHSGYGTQTVRLGKDSLRAFDCCCLTLQPAKDPVITQDGYIYDRATILEYILSQKADIKRRQKIYEKQRGRAAREALEKKKAAQEEKARAFMALNTLDTHSKASAQAAESAALANLSKGNAKLTSVESDYKPGTAASFWTISPDTNNFTKQDVDIPKPDPVVRCPMSGKPLRYKDLVTVNFTNLDPDSSSNGQVKTGDSSTTNEIRRVCAVSKDPLTSSTRCYVLRPSGSVVTREVVEKIIRKEMIDPICGEKLTESDLIEVECCELFDIVGEGVPAFHIDSNQLEILNSPKTFFEAIENGIMKARNRVALSTLYLGTGELEERLVKALVENPSKPRVRLLTDATRSTRPIKVTAEFTGALDGRTNRLNCPATPPSPLFLLQRIASLPNARVALYHSHRLRSWLRKILPERLNEVVGLQHIKVYVFDDNVILSGANLSGEYFNKRQDRAWLLKDVPELAAFYVDLIDTISSLSYQVTAEGDLVPASAETDPVLTPVADYCNAFRSRVEAFLAAAKTKYAVPATKAPDTVLVPLLQMGAYGISQEYPLVQRVLQCVSKCEIALTTGYFNPTRELEESLISIAQRHVSDSSVQILCAAPEDPLFCLRSKANSFFKSKGISGGIPAAYREMLISFLRRIIKLPNIGVREYARPGWTFHAKGLWIDTPNASLTLVGSSNYGYRSRDLDLESQLLLVTRNTDLRRRIRAEREHLWDPRYSRPVTLDGLLMSTEQRFKWYAKWALPLLRRIM</sequence>
<evidence type="ECO:0000256" key="9">
    <source>
        <dbReference type="ARBA" id="ARBA00023264"/>
    </source>
</evidence>
<dbReference type="STRING" id="53468.A0A158QS55"/>
<keyword evidence="7 11" id="KW-0443">Lipid metabolism</keyword>
<dbReference type="GO" id="GO:0008444">
    <property type="term" value="F:CDP-diacylglycerol-glycerol-3-phosphate 3-phosphatidyltransferase activity"/>
    <property type="evidence" value="ECO:0007669"/>
    <property type="project" value="UniProtKB-EC"/>
</dbReference>
<dbReference type="Pfam" id="PF15906">
    <property type="entry name" value="zf-NOSIP"/>
    <property type="match status" value="1"/>
</dbReference>
<keyword evidence="11" id="KW-0496">Mitochondrion</keyword>
<evidence type="ECO:0000256" key="7">
    <source>
        <dbReference type="ARBA" id="ARBA00023098"/>
    </source>
</evidence>
<comment type="catalytic activity">
    <reaction evidence="10 11">
        <text>a CDP-1,2-diacyl-sn-glycerol + sn-glycerol 3-phosphate = a 1,2-diacyl-sn-glycero-3-phospho-(1'-sn-glycero-3'-phosphate) + CMP + H(+)</text>
        <dbReference type="Rhea" id="RHEA:12593"/>
        <dbReference type="ChEBI" id="CHEBI:15378"/>
        <dbReference type="ChEBI" id="CHEBI:57597"/>
        <dbReference type="ChEBI" id="CHEBI:58332"/>
        <dbReference type="ChEBI" id="CHEBI:60110"/>
        <dbReference type="ChEBI" id="CHEBI:60377"/>
        <dbReference type="EC" id="2.7.8.5"/>
    </reaction>
</comment>
<dbReference type="CDD" id="cd16661">
    <property type="entry name" value="RING-Ubox1_NOSIP"/>
    <property type="match status" value="1"/>
</dbReference>
<dbReference type="CDD" id="cd09135">
    <property type="entry name" value="PLDc_PGS1_euk_1"/>
    <property type="match status" value="1"/>
</dbReference>
<organism evidence="14 15">
    <name type="scientific">Mesocestoides corti</name>
    <name type="common">Flatworm</name>
    <dbReference type="NCBI Taxonomy" id="53468"/>
    <lineage>
        <taxon>Eukaryota</taxon>
        <taxon>Metazoa</taxon>
        <taxon>Spiralia</taxon>
        <taxon>Lophotrochozoa</taxon>
        <taxon>Platyhelminthes</taxon>
        <taxon>Cestoda</taxon>
        <taxon>Eucestoda</taxon>
        <taxon>Cyclophyllidea</taxon>
        <taxon>Mesocestoididae</taxon>
        <taxon>Mesocestoides</taxon>
    </lineage>
</organism>
<keyword evidence="4 11" id="KW-0444">Lipid biosynthesis</keyword>
<dbReference type="AlphaFoldDB" id="A0A158QS55"/>
<comment type="function">
    <text evidence="1 11">Functions in the biosynthesis of the anionic phospholipids phosphatidylglycerol and cardiolipin.</text>
</comment>